<feature type="compositionally biased region" description="Low complexity" evidence="9">
    <location>
        <begin position="294"/>
        <end position="310"/>
    </location>
</feature>
<dbReference type="Pfam" id="PF00086">
    <property type="entry name" value="Thyroglobulin_1"/>
    <property type="match status" value="2"/>
</dbReference>
<feature type="disulfide bond" evidence="8">
    <location>
        <begin position="399"/>
        <end position="406"/>
    </location>
</feature>
<dbReference type="Gene3D" id="3.30.60.30">
    <property type="match status" value="1"/>
</dbReference>
<evidence type="ECO:0000256" key="3">
    <source>
        <dbReference type="ARBA" id="ARBA00022729"/>
    </source>
</evidence>
<keyword evidence="7" id="KW-0325">Glycoprotein</keyword>
<feature type="region of interest" description="Disordered" evidence="9">
    <location>
        <begin position="294"/>
        <end position="386"/>
    </location>
</feature>
<dbReference type="SMART" id="SM00280">
    <property type="entry name" value="KAZAL"/>
    <property type="match status" value="1"/>
</dbReference>
<dbReference type="PANTHER" id="PTHR12352:SF3">
    <property type="entry name" value="NIDOGEN-2"/>
    <property type="match status" value="1"/>
</dbReference>
<evidence type="ECO:0000256" key="2">
    <source>
        <dbReference type="ARBA" id="ARBA00022525"/>
    </source>
</evidence>
<keyword evidence="3 10" id="KW-0732">Signal</keyword>
<dbReference type="SUPFAM" id="SSF47473">
    <property type="entry name" value="EF-hand"/>
    <property type="match status" value="1"/>
</dbReference>
<dbReference type="GO" id="GO:0008201">
    <property type="term" value="F:heparin binding"/>
    <property type="evidence" value="ECO:0007669"/>
    <property type="project" value="TreeGrafter"/>
</dbReference>
<evidence type="ECO:0000256" key="7">
    <source>
        <dbReference type="ARBA" id="ARBA00023180"/>
    </source>
</evidence>
<dbReference type="GO" id="GO:0050840">
    <property type="term" value="F:extracellular matrix binding"/>
    <property type="evidence" value="ECO:0007669"/>
    <property type="project" value="TreeGrafter"/>
</dbReference>
<dbReference type="GO" id="GO:0030198">
    <property type="term" value="P:extracellular matrix organization"/>
    <property type="evidence" value="ECO:0007669"/>
    <property type="project" value="TreeGrafter"/>
</dbReference>
<keyword evidence="4" id="KW-0677">Repeat</keyword>
<dbReference type="AlphaFoldDB" id="A0AAV0XWZ1"/>
<sequence>MNFHSVAELLPWMLLLFSLTGFASPVPNKELDCKGQLERCERKKAATSRPVCGTDNISYPSRCTLLRVRCSNDSLLRVKHRGRCKEKQPCWVNHTIKSEDPTRTPDSYMPRCKADGTYFRIQCHKKEGYCWCVTPAGNMVSNTIVRGQKPKCDNGRGKWRKGSLKKGSNPKRECSKNDKAIFVNNLVRIFKTEYNRDQYSALLNGNRSLLDPITLDKRASEWKFSSLDIDKNGTLTKMEYRDLKRMVRKVAKPKRCSRTFIRTCDTDHNSVLSKIEWTNCLSIDETFYIKSSATSTSTMTNTSTTTTRTTEFPPPVDYEDKDDSGIGLEKVHPGDILQESEPTLNGPLPGLIAEGDEEDNPEDNDCLKDRQDALDDPSTSSQNYIPECTTDGRYKHVQCYKSVGYCWCAQEDTGKPIPGTLVKDFNPKCDGI</sequence>
<dbReference type="PROSITE" id="PS51465">
    <property type="entry name" value="KAZAL_2"/>
    <property type="match status" value="1"/>
</dbReference>
<dbReference type="InterPro" id="IPR051950">
    <property type="entry name" value="Dev_reg/Prot_inhib"/>
</dbReference>
<dbReference type="PROSITE" id="PS00484">
    <property type="entry name" value="THYROGLOBULIN_1_1"/>
    <property type="match status" value="2"/>
</dbReference>
<comment type="caution">
    <text evidence="13">The sequence shown here is derived from an EMBL/GenBank/DDBJ whole genome shotgun (WGS) entry which is preliminary data.</text>
</comment>
<dbReference type="Pfam" id="PF10591">
    <property type="entry name" value="SPARC_Ca_bdg"/>
    <property type="match status" value="1"/>
</dbReference>
<feature type="disulfide bond" evidence="8">
    <location>
        <begin position="132"/>
        <end position="152"/>
    </location>
</feature>
<evidence type="ECO:0000259" key="11">
    <source>
        <dbReference type="PROSITE" id="PS51162"/>
    </source>
</evidence>
<dbReference type="InterPro" id="IPR019577">
    <property type="entry name" value="SPARC/Testican_Ca-bd-dom"/>
</dbReference>
<dbReference type="GO" id="GO:0005604">
    <property type="term" value="C:basement membrane"/>
    <property type="evidence" value="ECO:0007669"/>
    <property type="project" value="TreeGrafter"/>
</dbReference>
<feature type="region of interest" description="Disordered" evidence="9">
    <location>
        <begin position="152"/>
        <end position="171"/>
    </location>
</feature>
<feature type="signal peptide" evidence="10">
    <location>
        <begin position="1"/>
        <end position="25"/>
    </location>
</feature>
<evidence type="ECO:0000256" key="8">
    <source>
        <dbReference type="PROSITE-ProRule" id="PRU00500"/>
    </source>
</evidence>
<dbReference type="InterPro" id="IPR036058">
    <property type="entry name" value="Kazal_dom_sf"/>
</dbReference>
<dbReference type="SUPFAM" id="SSF100895">
    <property type="entry name" value="Kazal-type serine protease inhibitors"/>
    <property type="match status" value="1"/>
</dbReference>
<evidence type="ECO:0000256" key="1">
    <source>
        <dbReference type="ARBA" id="ARBA00004613"/>
    </source>
</evidence>
<dbReference type="InterPro" id="IPR018247">
    <property type="entry name" value="EF_Hand_1_Ca_BS"/>
</dbReference>
<dbReference type="EMBL" id="CARXXK010001017">
    <property type="protein sequence ID" value="CAI6371982.1"/>
    <property type="molecule type" value="Genomic_DNA"/>
</dbReference>
<dbReference type="CDD" id="cd16234">
    <property type="entry name" value="EFh_SPARC_SMOC"/>
    <property type="match status" value="1"/>
</dbReference>
<dbReference type="InterPro" id="IPR011992">
    <property type="entry name" value="EF-hand-dom_pair"/>
</dbReference>
<gene>
    <name evidence="13" type="ORF">MEUPH1_LOCUS25921</name>
</gene>
<dbReference type="GO" id="GO:0005615">
    <property type="term" value="C:extracellular space"/>
    <property type="evidence" value="ECO:0007669"/>
    <property type="project" value="TreeGrafter"/>
</dbReference>
<name>A0AAV0XWZ1_9HEMI</name>
<evidence type="ECO:0000313" key="14">
    <source>
        <dbReference type="Proteomes" id="UP001160148"/>
    </source>
</evidence>
<reference evidence="13 14" key="1">
    <citation type="submission" date="2023-01" db="EMBL/GenBank/DDBJ databases">
        <authorList>
            <person name="Whitehead M."/>
        </authorList>
    </citation>
    <scope>NUCLEOTIDE SEQUENCE [LARGE SCALE GENOMIC DNA]</scope>
</reference>
<dbReference type="InterPro" id="IPR002350">
    <property type="entry name" value="Kazal_dom"/>
</dbReference>
<keyword evidence="6 8" id="KW-1015">Disulfide bond</keyword>
<evidence type="ECO:0000256" key="4">
    <source>
        <dbReference type="ARBA" id="ARBA00022737"/>
    </source>
</evidence>
<dbReference type="SMART" id="SM00211">
    <property type="entry name" value="TY"/>
    <property type="match status" value="2"/>
</dbReference>
<organism evidence="13 14">
    <name type="scientific">Macrosiphum euphorbiae</name>
    <name type="common">potato aphid</name>
    <dbReference type="NCBI Taxonomy" id="13131"/>
    <lineage>
        <taxon>Eukaryota</taxon>
        <taxon>Metazoa</taxon>
        <taxon>Ecdysozoa</taxon>
        <taxon>Arthropoda</taxon>
        <taxon>Hexapoda</taxon>
        <taxon>Insecta</taxon>
        <taxon>Pterygota</taxon>
        <taxon>Neoptera</taxon>
        <taxon>Paraneoptera</taxon>
        <taxon>Hemiptera</taxon>
        <taxon>Sternorrhyncha</taxon>
        <taxon>Aphidomorpha</taxon>
        <taxon>Aphidoidea</taxon>
        <taxon>Aphididae</taxon>
        <taxon>Macrosiphini</taxon>
        <taxon>Macrosiphum</taxon>
    </lineage>
</organism>
<dbReference type="PROSITE" id="PS00018">
    <property type="entry name" value="EF_HAND_1"/>
    <property type="match status" value="1"/>
</dbReference>
<evidence type="ECO:0000256" key="5">
    <source>
        <dbReference type="ARBA" id="ARBA00022837"/>
    </source>
</evidence>
<evidence type="ECO:0000313" key="13">
    <source>
        <dbReference type="EMBL" id="CAI6371982.1"/>
    </source>
</evidence>
<evidence type="ECO:0000256" key="6">
    <source>
        <dbReference type="ARBA" id="ARBA00023157"/>
    </source>
</evidence>
<dbReference type="InterPro" id="IPR000716">
    <property type="entry name" value="Thyroglobulin_1"/>
</dbReference>
<feature type="compositionally biased region" description="Acidic residues" evidence="9">
    <location>
        <begin position="354"/>
        <end position="364"/>
    </location>
</feature>
<keyword evidence="2" id="KW-0964">Secreted</keyword>
<dbReference type="PROSITE" id="PS51162">
    <property type="entry name" value="THYROGLOBULIN_1_2"/>
    <property type="match status" value="2"/>
</dbReference>
<accession>A0AAV0XWZ1</accession>
<dbReference type="GO" id="GO:0005509">
    <property type="term" value="F:calcium ion binding"/>
    <property type="evidence" value="ECO:0007669"/>
    <property type="project" value="InterPro"/>
</dbReference>
<dbReference type="FunFam" id="4.10.800.10:FF:000004">
    <property type="entry name" value="SPARC-related modular calcium-binding protein 1"/>
    <property type="match status" value="1"/>
</dbReference>
<protein>
    <submittedName>
        <fullName evidence="13">Uncharacterized protein</fullName>
    </submittedName>
</protein>
<feature type="chain" id="PRO_5043471650" evidence="10">
    <location>
        <begin position="26"/>
        <end position="432"/>
    </location>
</feature>
<dbReference type="Pfam" id="PF07648">
    <property type="entry name" value="Kazal_2"/>
    <property type="match status" value="1"/>
</dbReference>
<dbReference type="Proteomes" id="UP001160148">
    <property type="component" value="Unassembled WGS sequence"/>
</dbReference>
<dbReference type="SUPFAM" id="SSF57610">
    <property type="entry name" value="Thyroglobulin type-1 domain"/>
    <property type="match status" value="2"/>
</dbReference>
<proteinExistence type="predicted"/>
<dbReference type="Gene3D" id="4.10.800.10">
    <property type="entry name" value="Thyroglobulin type-1"/>
    <property type="match status" value="2"/>
</dbReference>
<evidence type="ECO:0000259" key="12">
    <source>
        <dbReference type="PROSITE" id="PS51465"/>
    </source>
</evidence>
<feature type="domain" description="Thyroglobulin type-1" evidence="11">
    <location>
        <begin position="81"/>
        <end position="152"/>
    </location>
</feature>
<evidence type="ECO:0000256" key="10">
    <source>
        <dbReference type="SAM" id="SignalP"/>
    </source>
</evidence>
<feature type="domain" description="Kazal-like" evidence="12">
    <location>
        <begin position="27"/>
        <end position="86"/>
    </location>
</feature>
<dbReference type="CDD" id="cd00191">
    <property type="entry name" value="TY"/>
    <property type="match status" value="2"/>
</dbReference>
<keyword evidence="5" id="KW-0106">Calcium</keyword>
<dbReference type="Gene3D" id="1.10.238.10">
    <property type="entry name" value="EF-hand"/>
    <property type="match status" value="1"/>
</dbReference>
<comment type="caution">
    <text evidence="8">Lacks conserved residue(s) required for the propagation of feature annotation.</text>
</comment>
<dbReference type="CDD" id="cd00104">
    <property type="entry name" value="KAZAL_FS"/>
    <property type="match status" value="1"/>
</dbReference>
<keyword evidence="14" id="KW-1185">Reference proteome</keyword>
<dbReference type="PANTHER" id="PTHR12352">
    <property type="entry name" value="SECRETED MODULAR CALCIUM-BINDING PROTEIN"/>
    <property type="match status" value="1"/>
</dbReference>
<feature type="disulfide bond" evidence="8">
    <location>
        <begin position="123"/>
        <end position="130"/>
    </location>
</feature>
<feature type="domain" description="Thyroglobulin type-1" evidence="11">
    <location>
        <begin position="363"/>
        <end position="429"/>
    </location>
</feature>
<comment type="subcellular location">
    <subcellularLocation>
        <location evidence="1">Secreted</location>
    </subcellularLocation>
</comment>
<evidence type="ECO:0000256" key="9">
    <source>
        <dbReference type="SAM" id="MobiDB-lite"/>
    </source>
</evidence>
<dbReference type="InterPro" id="IPR036857">
    <property type="entry name" value="Thyroglobulin_1_sf"/>
</dbReference>